<reference evidence="2 3" key="1">
    <citation type="journal article" date="2007" name="Nature">
        <title>The medaka draft genome and insights into vertebrate genome evolution.</title>
        <authorList>
            <person name="Kasahara M."/>
            <person name="Naruse K."/>
            <person name="Sasaki S."/>
            <person name="Nakatani Y."/>
            <person name="Qu W."/>
            <person name="Ahsan B."/>
            <person name="Yamada T."/>
            <person name="Nagayasu Y."/>
            <person name="Doi K."/>
            <person name="Kasai Y."/>
            <person name="Jindo T."/>
            <person name="Kobayashi D."/>
            <person name="Shimada A."/>
            <person name="Toyoda A."/>
            <person name="Kuroki Y."/>
            <person name="Fujiyama A."/>
            <person name="Sasaki T."/>
            <person name="Shimizu A."/>
            <person name="Asakawa S."/>
            <person name="Shimizu N."/>
            <person name="Hashimoto S."/>
            <person name="Yang J."/>
            <person name="Lee Y."/>
            <person name="Matsushima K."/>
            <person name="Sugano S."/>
            <person name="Sakaizumi M."/>
            <person name="Narita T."/>
            <person name="Ohishi K."/>
            <person name="Haga S."/>
            <person name="Ohta F."/>
            <person name="Nomoto H."/>
            <person name="Nogata K."/>
            <person name="Morishita T."/>
            <person name="Endo T."/>
            <person name="Shin-I T."/>
            <person name="Takeda H."/>
            <person name="Morishita S."/>
            <person name="Kohara Y."/>
        </authorList>
    </citation>
    <scope>NUCLEOTIDE SEQUENCE [LARGE SCALE GENOMIC DNA]</scope>
    <source>
        <strain evidence="2 3">Hd-rR</strain>
    </source>
</reference>
<dbReference type="PANTHER" id="PTHR44329">
    <property type="entry name" value="SERINE/THREONINE-PROTEIN KINASE TNNI3K-RELATED"/>
    <property type="match status" value="1"/>
</dbReference>
<dbReference type="Ensembl" id="ENSORLT00000001008.2">
    <property type="protein sequence ID" value="ENSORLP00000001007.2"/>
    <property type="gene ID" value="ENSORLG00000000822.2"/>
</dbReference>
<dbReference type="InterPro" id="IPR035915">
    <property type="entry name" value="Plakin_repeat_sf"/>
</dbReference>
<gene>
    <name evidence="2" type="primary">LOC101168093</name>
</gene>
<dbReference type="PRINTS" id="PR00109">
    <property type="entry name" value="TYRKINASE"/>
</dbReference>
<protein>
    <recommendedName>
        <fullName evidence="1">Protein kinase domain-containing protein</fullName>
    </recommendedName>
</protein>
<dbReference type="SMART" id="SM00250">
    <property type="entry name" value="PLEC"/>
    <property type="match status" value="1"/>
</dbReference>
<dbReference type="Pfam" id="PF00681">
    <property type="entry name" value="Plectin"/>
    <property type="match status" value="1"/>
</dbReference>
<dbReference type="HOGENOM" id="CLU_1749046_0_0_1"/>
<organism evidence="2 3">
    <name type="scientific">Oryzias latipes</name>
    <name type="common">Japanese rice fish</name>
    <name type="synonym">Japanese killifish</name>
    <dbReference type="NCBI Taxonomy" id="8090"/>
    <lineage>
        <taxon>Eukaryota</taxon>
        <taxon>Metazoa</taxon>
        <taxon>Chordata</taxon>
        <taxon>Craniata</taxon>
        <taxon>Vertebrata</taxon>
        <taxon>Euteleostomi</taxon>
        <taxon>Actinopterygii</taxon>
        <taxon>Neopterygii</taxon>
        <taxon>Teleostei</taxon>
        <taxon>Neoteleostei</taxon>
        <taxon>Acanthomorphata</taxon>
        <taxon>Ovalentaria</taxon>
        <taxon>Atherinomorphae</taxon>
        <taxon>Beloniformes</taxon>
        <taxon>Adrianichthyidae</taxon>
        <taxon>Oryziinae</taxon>
        <taxon>Oryzias</taxon>
    </lineage>
</organism>
<dbReference type="InterPro" id="IPR011009">
    <property type="entry name" value="Kinase-like_dom_sf"/>
</dbReference>
<dbReference type="InterPro" id="IPR001101">
    <property type="entry name" value="Plectin_repeat"/>
</dbReference>
<dbReference type="PROSITE" id="PS50011">
    <property type="entry name" value="PROTEIN_KINASE_DOM"/>
    <property type="match status" value="1"/>
</dbReference>
<accession>H2L5D8</accession>
<dbReference type="Gene3D" id="3.30.160.780">
    <property type="match status" value="1"/>
</dbReference>
<dbReference type="Pfam" id="PF07714">
    <property type="entry name" value="PK_Tyr_Ser-Thr"/>
    <property type="match status" value="1"/>
</dbReference>
<dbReference type="GeneID" id="101168093"/>
<dbReference type="GO" id="GO:0005856">
    <property type="term" value="C:cytoskeleton"/>
    <property type="evidence" value="ECO:0007669"/>
    <property type="project" value="InterPro"/>
</dbReference>
<name>H2L5D8_ORYLA</name>
<dbReference type="GO" id="GO:0004706">
    <property type="term" value="F:JUN kinase kinase kinase activity"/>
    <property type="evidence" value="ECO:0000318"/>
    <property type="project" value="GO_Central"/>
</dbReference>
<dbReference type="OrthoDB" id="4062651at2759"/>
<dbReference type="AlphaFoldDB" id="H2L5D8"/>
<dbReference type="PROSITE" id="PS00108">
    <property type="entry name" value="PROTEIN_KINASE_ST"/>
    <property type="match status" value="1"/>
</dbReference>
<proteinExistence type="predicted"/>
<evidence type="ECO:0000313" key="2">
    <source>
        <dbReference type="Ensembl" id="ENSORLP00000001007.2"/>
    </source>
</evidence>
<dbReference type="InterPro" id="IPR001245">
    <property type="entry name" value="Ser-Thr/Tyr_kinase_cat_dom"/>
</dbReference>
<dbReference type="InterPro" id="IPR008271">
    <property type="entry name" value="Ser/Thr_kinase_AS"/>
</dbReference>
<evidence type="ECO:0000313" key="3">
    <source>
        <dbReference type="Proteomes" id="UP000001038"/>
    </source>
</evidence>
<dbReference type="InterPro" id="IPR000719">
    <property type="entry name" value="Prot_kinase_dom"/>
</dbReference>
<dbReference type="InterPro" id="IPR051681">
    <property type="entry name" value="Ser/Thr_Kinases-Pseudokinases"/>
</dbReference>
<sequence>MEEATVLTLFRNMMGENNQINKFDDDSLLDWTEIDKGGFGSVYKARHRKMGHDVAIKILHDVNVEESLLKEATFQKVFSCNFVLRVYGMYKGIPPNEKVKQKGMVMEFMTRGSIMDLCKNLRGPPPFSLACRLILEVASGMRFLHSMGILHRDLKMQNVMLSEDLHAKLADFGLCTMSATCCPSDEEETEISGTVKYMPPEAYDINYKPVRSFDVYSFAIFLWAILSGEEPFPTAHPSRLRKCIAKGQRPPLDDLSKTDKAGMSDLLDLMQKCWNGDPTQRPTFEEITPMVENVYSKHKSKIIHEVYEVLKQLDSDSLEELHNPILDEKDKIHEQDSTICEPLQEEQREGDFISESHETKKSPLVVIIDPDTDKEISVYEAYKKGLIDEDLMHEIASTGWDIHCVALYDDL</sequence>
<keyword evidence="3" id="KW-1185">Reference proteome</keyword>
<dbReference type="InParanoid" id="H2L5D8"/>
<feature type="domain" description="Protein kinase" evidence="1">
    <location>
        <begin position="28"/>
        <end position="291"/>
    </location>
</feature>
<dbReference type="GeneTree" id="ENSGT00940000160206"/>
<dbReference type="GO" id="GO:0005524">
    <property type="term" value="F:ATP binding"/>
    <property type="evidence" value="ECO:0007669"/>
    <property type="project" value="InterPro"/>
</dbReference>
<dbReference type="GO" id="GO:0005737">
    <property type="term" value="C:cytoplasm"/>
    <property type="evidence" value="ECO:0000318"/>
    <property type="project" value="GO_Central"/>
</dbReference>
<reference evidence="2" key="2">
    <citation type="submission" date="2025-08" db="UniProtKB">
        <authorList>
            <consortium name="Ensembl"/>
        </authorList>
    </citation>
    <scope>IDENTIFICATION</scope>
    <source>
        <strain evidence="2">Hd-rR</strain>
    </source>
</reference>
<dbReference type="GO" id="GO:0007165">
    <property type="term" value="P:signal transduction"/>
    <property type="evidence" value="ECO:0000318"/>
    <property type="project" value="GO_Central"/>
</dbReference>
<dbReference type="RefSeq" id="XP_004065645.2">
    <property type="nucleotide sequence ID" value="XM_004065597.4"/>
</dbReference>
<dbReference type="PANTHER" id="PTHR44329:SF297">
    <property type="entry name" value="RECEPTOR-INTERACTING SERINE_THREONINE-PROTEIN KINASE 3"/>
    <property type="match status" value="1"/>
</dbReference>
<dbReference type="KEGG" id="ola:101168093"/>
<dbReference type="Bgee" id="ENSORLG00000000822">
    <property type="expression patterns" value="Expressed in muscle tissue and 5 other cell types or tissues"/>
</dbReference>
<dbReference type="SUPFAM" id="SSF56112">
    <property type="entry name" value="Protein kinase-like (PK-like)"/>
    <property type="match status" value="1"/>
</dbReference>
<dbReference type="Proteomes" id="UP000001038">
    <property type="component" value="Chromosome 1"/>
</dbReference>
<dbReference type="STRING" id="8090.ENSORLP00000001007"/>
<dbReference type="SUPFAM" id="SSF75399">
    <property type="entry name" value="Plakin repeat"/>
    <property type="match status" value="1"/>
</dbReference>
<dbReference type="SMART" id="SM00220">
    <property type="entry name" value="S_TKc"/>
    <property type="match status" value="1"/>
</dbReference>
<reference evidence="2" key="3">
    <citation type="submission" date="2025-09" db="UniProtKB">
        <authorList>
            <consortium name="Ensembl"/>
        </authorList>
    </citation>
    <scope>IDENTIFICATION</scope>
    <source>
        <strain evidence="2">Hd-rR</strain>
    </source>
</reference>
<dbReference type="Gene3D" id="1.10.510.10">
    <property type="entry name" value="Transferase(Phosphotransferase) domain 1"/>
    <property type="match status" value="1"/>
</dbReference>
<evidence type="ECO:0000259" key="1">
    <source>
        <dbReference type="PROSITE" id="PS50011"/>
    </source>
</evidence>